<name>A0AC34GEG5_9BILA</name>
<evidence type="ECO:0000313" key="1">
    <source>
        <dbReference type="Proteomes" id="UP000887579"/>
    </source>
</evidence>
<evidence type="ECO:0000313" key="2">
    <source>
        <dbReference type="WBParaSite" id="ES5_v2.g28148.t1"/>
    </source>
</evidence>
<sequence length="113" mass="12492">MNNEFGITSQQCFDEFSGIKSADKESPDRSLSEKNPARNTFIKEEINSNFELTQNALSATTKVVEDEERQEFGNMDNSSSTTMSLLAATYSSQDATTDKDMTCVTLDNEPSSP</sequence>
<protein>
    <submittedName>
        <fullName evidence="2">Uncharacterized protein</fullName>
    </submittedName>
</protein>
<accession>A0AC34GEG5</accession>
<organism evidence="1 2">
    <name type="scientific">Panagrolaimus sp. ES5</name>
    <dbReference type="NCBI Taxonomy" id="591445"/>
    <lineage>
        <taxon>Eukaryota</taxon>
        <taxon>Metazoa</taxon>
        <taxon>Ecdysozoa</taxon>
        <taxon>Nematoda</taxon>
        <taxon>Chromadorea</taxon>
        <taxon>Rhabditida</taxon>
        <taxon>Tylenchina</taxon>
        <taxon>Panagrolaimomorpha</taxon>
        <taxon>Panagrolaimoidea</taxon>
        <taxon>Panagrolaimidae</taxon>
        <taxon>Panagrolaimus</taxon>
    </lineage>
</organism>
<reference evidence="2" key="1">
    <citation type="submission" date="2022-11" db="UniProtKB">
        <authorList>
            <consortium name="WormBaseParasite"/>
        </authorList>
    </citation>
    <scope>IDENTIFICATION</scope>
</reference>
<dbReference type="Proteomes" id="UP000887579">
    <property type="component" value="Unplaced"/>
</dbReference>
<dbReference type="WBParaSite" id="ES5_v2.g28148.t1">
    <property type="protein sequence ID" value="ES5_v2.g28148.t1"/>
    <property type="gene ID" value="ES5_v2.g28148"/>
</dbReference>
<proteinExistence type="predicted"/>